<keyword evidence="8 9" id="KW-0472">Membrane</keyword>
<feature type="transmembrane region" description="Helical" evidence="9">
    <location>
        <begin position="20"/>
        <end position="41"/>
    </location>
</feature>
<evidence type="ECO:0000256" key="3">
    <source>
        <dbReference type="ARBA" id="ARBA00022448"/>
    </source>
</evidence>
<feature type="transmembrane region" description="Helical" evidence="9">
    <location>
        <begin position="85"/>
        <end position="105"/>
    </location>
</feature>
<dbReference type="PANTHER" id="PTHR30614">
    <property type="entry name" value="MEMBRANE COMPONENT OF AMINO ACID ABC TRANSPORTER"/>
    <property type="match status" value="1"/>
</dbReference>
<name>A0A1G7S137_9GAMM</name>
<feature type="transmembrane region" description="Helical" evidence="9">
    <location>
        <begin position="53"/>
        <end position="79"/>
    </location>
</feature>
<protein>
    <submittedName>
        <fullName evidence="11">Amino acid ABC transporter membrane protein 2, PAAT family</fullName>
    </submittedName>
</protein>
<proteinExistence type="inferred from homology"/>
<evidence type="ECO:0000256" key="8">
    <source>
        <dbReference type="ARBA" id="ARBA00023136"/>
    </source>
</evidence>
<dbReference type="AlphaFoldDB" id="A0A1G7S137"/>
<feature type="domain" description="ABC transmembrane type-1" evidence="10">
    <location>
        <begin position="17"/>
        <end position="205"/>
    </location>
</feature>
<dbReference type="STRING" id="284577.SAMN05216571_105150"/>
<keyword evidence="12" id="KW-1185">Reference proteome</keyword>
<dbReference type="Gene3D" id="1.10.3720.10">
    <property type="entry name" value="MetI-like"/>
    <property type="match status" value="1"/>
</dbReference>
<accession>A0A1G7S137</accession>
<dbReference type="Proteomes" id="UP000198641">
    <property type="component" value="Unassembled WGS sequence"/>
</dbReference>
<dbReference type="GO" id="GO:0022857">
    <property type="term" value="F:transmembrane transporter activity"/>
    <property type="evidence" value="ECO:0007669"/>
    <property type="project" value="InterPro"/>
</dbReference>
<evidence type="ECO:0000256" key="4">
    <source>
        <dbReference type="ARBA" id="ARBA00022475"/>
    </source>
</evidence>
<dbReference type="InterPro" id="IPR010065">
    <property type="entry name" value="AA_ABC_transptr_permease_3TM"/>
</dbReference>
<keyword evidence="4" id="KW-1003">Cell membrane</keyword>
<dbReference type="InterPro" id="IPR043429">
    <property type="entry name" value="ArtM/GltK/GlnP/TcyL/YhdX-like"/>
</dbReference>
<evidence type="ECO:0000256" key="6">
    <source>
        <dbReference type="ARBA" id="ARBA00022970"/>
    </source>
</evidence>
<evidence type="ECO:0000256" key="9">
    <source>
        <dbReference type="RuleBase" id="RU363032"/>
    </source>
</evidence>
<dbReference type="PROSITE" id="PS50928">
    <property type="entry name" value="ABC_TM1"/>
    <property type="match status" value="1"/>
</dbReference>
<dbReference type="EMBL" id="FNCI01000005">
    <property type="protein sequence ID" value="SDG16674.1"/>
    <property type="molecule type" value="Genomic_DNA"/>
</dbReference>
<evidence type="ECO:0000256" key="1">
    <source>
        <dbReference type="ARBA" id="ARBA00004429"/>
    </source>
</evidence>
<evidence type="ECO:0000313" key="11">
    <source>
        <dbReference type="EMBL" id="SDG16674.1"/>
    </source>
</evidence>
<evidence type="ECO:0000259" key="10">
    <source>
        <dbReference type="PROSITE" id="PS50928"/>
    </source>
</evidence>
<evidence type="ECO:0000256" key="5">
    <source>
        <dbReference type="ARBA" id="ARBA00022692"/>
    </source>
</evidence>
<keyword evidence="3 9" id="KW-0813">Transport</keyword>
<dbReference type="PANTHER" id="PTHR30614:SF34">
    <property type="entry name" value="BLR6398 PROTEIN"/>
    <property type="match status" value="1"/>
</dbReference>
<dbReference type="GO" id="GO:0006865">
    <property type="term" value="P:amino acid transport"/>
    <property type="evidence" value="ECO:0007669"/>
    <property type="project" value="UniProtKB-KW"/>
</dbReference>
<keyword evidence="6" id="KW-0029">Amino-acid transport</keyword>
<dbReference type="CDD" id="cd06261">
    <property type="entry name" value="TM_PBP2"/>
    <property type="match status" value="1"/>
</dbReference>
<gene>
    <name evidence="11" type="ORF">SAMN05216571_105150</name>
</gene>
<feature type="transmembrane region" description="Helical" evidence="9">
    <location>
        <begin position="179"/>
        <end position="201"/>
    </location>
</feature>
<dbReference type="SUPFAM" id="SSF161098">
    <property type="entry name" value="MetI-like"/>
    <property type="match status" value="1"/>
</dbReference>
<dbReference type="RefSeq" id="WP_092525369.1">
    <property type="nucleotide sequence ID" value="NZ_FNCI01000005.1"/>
</dbReference>
<dbReference type="InterPro" id="IPR035906">
    <property type="entry name" value="MetI-like_sf"/>
</dbReference>
<reference evidence="11 12" key="1">
    <citation type="submission" date="2016-10" db="EMBL/GenBank/DDBJ databases">
        <authorList>
            <person name="de Groot N.N."/>
        </authorList>
    </citation>
    <scope>NUCLEOTIDE SEQUENCE [LARGE SCALE GENOMIC DNA]</scope>
    <source>
        <strain evidence="11 12">BH539</strain>
    </source>
</reference>
<dbReference type="NCBIfam" id="TIGR01726">
    <property type="entry name" value="HEQRo_perm_3TM"/>
    <property type="match status" value="1"/>
</dbReference>
<sequence length="218" mass="23862">MTDFTLWDIVRNLLLAGRWTVVLSLIAFAGGAAVGLVLTLLRMGGFKPIRWLIRLYVDVFQGTPLLMQLFLAYFGAAALGFDVSAWTAASLALTLFTSAFLCDIWRGCIEAVPSGQWQASRVLGLNYLQSMRHVILPQALRLAVPPTVGFSVQVIKGTALASVIGFVELTKAGTMLNNAAFAPFTIFALVALGYFILCYPLSRYARYLEKRLYGAGIR</sequence>
<comment type="subcellular location">
    <subcellularLocation>
        <location evidence="1">Cell inner membrane</location>
        <topology evidence="1">Multi-pass membrane protein</topology>
    </subcellularLocation>
    <subcellularLocation>
        <location evidence="9">Cell membrane</location>
        <topology evidence="9">Multi-pass membrane protein</topology>
    </subcellularLocation>
</comment>
<dbReference type="GO" id="GO:0043190">
    <property type="term" value="C:ATP-binding cassette (ABC) transporter complex"/>
    <property type="evidence" value="ECO:0007669"/>
    <property type="project" value="InterPro"/>
</dbReference>
<evidence type="ECO:0000256" key="7">
    <source>
        <dbReference type="ARBA" id="ARBA00022989"/>
    </source>
</evidence>
<dbReference type="OrthoDB" id="7255919at2"/>
<dbReference type="InterPro" id="IPR000515">
    <property type="entry name" value="MetI-like"/>
</dbReference>
<comment type="similarity">
    <text evidence="2">Belongs to the binding-protein-dependent transport system permease family. HisMQ subfamily.</text>
</comment>
<evidence type="ECO:0000256" key="2">
    <source>
        <dbReference type="ARBA" id="ARBA00010072"/>
    </source>
</evidence>
<keyword evidence="5 9" id="KW-0812">Transmembrane</keyword>
<dbReference type="Pfam" id="PF00528">
    <property type="entry name" value="BPD_transp_1"/>
    <property type="match status" value="1"/>
</dbReference>
<keyword evidence="7 9" id="KW-1133">Transmembrane helix</keyword>
<evidence type="ECO:0000313" key="12">
    <source>
        <dbReference type="Proteomes" id="UP000198641"/>
    </source>
</evidence>
<organism evidence="11 12">
    <name type="scientific">Onishia taeanensis</name>
    <dbReference type="NCBI Taxonomy" id="284577"/>
    <lineage>
        <taxon>Bacteria</taxon>
        <taxon>Pseudomonadati</taxon>
        <taxon>Pseudomonadota</taxon>
        <taxon>Gammaproteobacteria</taxon>
        <taxon>Oceanospirillales</taxon>
        <taxon>Halomonadaceae</taxon>
        <taxon>Onishia</taxon>
    </lineage>
</organism>
<feature type="transmembrane region" description="Helical" evidence="9">
    <location>
        <begin position="142"/>
        <end position="167"/>
    </location>
</feature>